<sequence>MLQAFVERDVTRNMQPDKEDIFAGYHQIFKTTQTDSKECRANTNLIGTTKSAIQNTDQHSISKVVSATDITADEQSISSPETSGLAKEISTNVPQSGNTALVLSNEIGLTPTQLDIVQRAKDEVLVHFENPANKHYLECRQHSMPVAEAIVRDERYDLLLHDLYENRTKLDPESACHVVIALDVLKHKHYRLLSGILRHLLKIPLYEDIPTGNHYGKLLLKACQCFIRAGFYDSPLYSKVYTEIYRKRIEYNINLDKEAILESLRLFSNVDTYDPLVFKEAARVITRMHLNSTEIADIASAYAAHRNYTKVHDDVMVWTSRQLAERIEEFDTPDIARCVHVFSKMKLYFKPAYDAIANRITEELETATRRFAKTTLTIPQIAMITQHVSNFAPKTPTTLNLIQKVLLYLEEYIDHIDEKTAINLALSICANMAHGMLEIVFITIAEVNTYISPFLLRKIGSGTDWEQCKYTIFVMWLYHLKNAPEAASSIHKRCIYEGMREWLLRHGNGTQFRQELDEVADILQTELGVCYNHWRNNLQIMNISHMKHTDNIDLDALDTVYKDSVDAISSIDVLIDNTLHRVVINETACRNYIDRPIGPDLLILNMLESHGVHVHSINFQHWRSMERKDKISFLRNKFGDPDTQ</sequence>
<dbReference type="InterPro" id="IPR013584">
    <property type="entry name" value="RAP"/>
</dbReference>
<keyword evidence="3" id="KW-1185">Reference proteome</keyword>
<feature type="domain" description="RAP" evidence="1">
    <location>
        <begin position="582"/>
        <end position="637"/>
    </location>
</feature>
<dbReference type="InParanoid" id="A7ATR6"/>
<organism evidence="2 3">
    <name type="scientific">Babesia bovis</name>
    <dbReference type="NCBI Taxonomy" id="5865"/>
    <lineage>
        <taxon>Eukaryota</taxon>
        <taxon>Sar</taxon>
        <taxon>Alveolata</taxon>
        <taxon>Apicomplexa</taxon>
        <taxon>Aconoidasida</taxon>
        <taxon>Piroplasmida</taxon>
        <taxon>Babesiidae</taxon>
        <taxon>Babesia</taxon>
    </lineage>
</organism>
<dbReference type="AlphaFoldDB" id="A7ATR6"/>
<dbReference type="eggNOG" id="ENOG502SP20">
    <property type="taxonomic scope" value="Eukaryota"/>
</dbReference>
<evidence type="ECO:0000313" key="2">
    <source>
        <dbReference type="EMBL" id="EDO06327.1"/>
    </source>
</evidence>
<dbReference type="VEuPathDB" id="PiroplasmaDB:BBOV_II003720"/>
<comment type="caution">
    <text evidence="2">The sequence shown here is derived from an EMBL/GenBank/DDBJ whole genome shotgun (WGS) entry which is preliminary data.</text>
</comment>
<evidence type="ECO:0000259" key="1">
    <source>
        <dbReference type="SMART" id="SM00952"/>
    </source>
</evidence>
<protein>
    <recommendedName>
        <fullName evidence="1">RAP domain-containing protein</fullName>
    </recommendedName>
</protein>
<dbReference type="Proteomes" id="UP000002173">
    <property type="component" value="Chromosome 2"/>
</dbReference>
<dbReference type="SMART" id="SM00952">
    <property type="entry name" value="RAP"/>
    <property type="match status" value="1"/>
</dbReference>
<gene>
    <name evidence="2" type="ORF">BBOV_II003720</name>
</gene>
<accession>A7ATR6</accession>
<name>A7ATR6_BABBO</name>
<reference evidence="2 3" key="1">
    <citation type="journal article" date="2007" name="PLoS Pathog.">
        <title>Genome sequence of Babesia bovis and comparative analysis of apicomplexan hemoprotozoa.</title>
        <authorList>
            <person name="Brayton K.A."/>
            <person name="Lau A.O.T."/>
            <person name="Herndon D.R."/>
            <person name="Hannick L."/>
            <person name="Kappmeyer L.S."/>
            <person name="Berens S.J."/>
            <person name="Bidwell S.L."/>
            <person name="Brown W.C."/>
            <person name="Crabtree J."/>
            <person name="Fadrosh D."/>
            <person name="Feldblum T."/>
            <person name="Forberger H.A."/>
            <person name="Haas B.J."/>
            <person name="Howell J.M."/>
            <person name="Khouri H."/>
            <person name="Koo H."/>
            <person name="Mann D.J."/>
            <person name="Norimine J."/>
            <person name="Paulsen I.T."/>
            <person name="Radune D."/>
            <person name="Ren Q."/>
            <person name="Smith R.K. Jr."/>
            <person name="Suarez C.E."/>
            <person name="White O."/>
            <person name="Wortman J.R."/>
            <person name="Knowles D.P. Jr."/>
            <person name="McElwain T.F."/>
            <person name="Nene V.M."/>
        </authorList>
    </citation>
    <scope>NUCLEOTIDE SEQUENCE [LARGE SCALE GENOMIC DNA]</scope>
    <source>
        <strain evidence="2">T2Bo</strain>
    </source>
</reference>
<dbReference type="EMBL" id="AAXT01000003">
    <property type="protein sequence ID" value="EDO06327.1"/>
    <property type="molecule type" value="Genomic_DNA"/>
</dbReference>
<proteinExistence type="predicted"/>
<dbReference type="OMA" id="VINETAC"/>
<evidence type="ECO:0000313" key="3">
    <source>
        <dbReference type="Proteomes" id="UP000002173"/>
    </source>
</evidence>